<accession>A0ABU6B4I8</accession>
<feature type="compositionally biased region" description="Polar residues" evidence="1">
    <location>
        <begin position="273"/>
        <end position="282"/>
    </location>
</feature>
<protein>
    <submittedName>
        <fullName evidence="2">Uncharacterized protein</fullName>
    </submittedName>
</protein>
<reference evidence="2 3" key="1">
    <citation type="submission" date="2023-12" db="EMBL/GenBank/DDBJ databases">
        <title>novel species in genus Nocarida.</title>
        <authorList>
            <person name="Li Z."/>
        </authorList>
    </citation>
    <scope>NUCLEOTIDE SEQUENCE [LARGE SCALE GENOMIC DNA]</scope>
    <source>
        <strain evidence="2 3">CDC186</strain>
    </source>
</reference>
<evidence type="ECO:0000256" key="1">
    <source>
        <dbReference type="SAM" id="MobiDB-lite"/>
    </source>
</evidence>
<evidence type="ECO:0000313" key="2">
    <source>
        <dbReference type="EMBL" id="MEB3514677.1"/>
    </source>
</evidence>
<sequence length="473" mass="50837">MGSISPQSYESAAKECYDLSEKFQTVYNAMQRVLLETSAMAGGYQAVKTWSKAYDDRAGAVTLVATSFARALQHFGDVLTAAGYNWKYAEYKANRDPNKGAPPSLPSGFPSELPYGPGIVNGVASSGTYSRGLETDWTELQDKVTALVSGGEVPDGDTDKLARAATAWKTFAHSDPVYTGKGRLLVVASGLERGYGSNVPKDIPNLVGHLRTLADSVGDIEAAARDIAAAVDAHKVALTTMRSDMNTQFTMVVVVTAIQIGRSMVQVKEPPTKQKTPNGQKTPTDRQEEIDFLNQAAGALAGPANTFLTALGGFAFSVAALTTGGLPTIVGLPILLTTSDPKKDVTFTDPRRPHLGSDGKYHVKDGDREVQIDNPNDTSKTITDIDEVDNGVLWEEKSATDAADVDKWIAKQVEKKLGSYIEARQYIDGYEQAPIGLRFTTPGADPNFQAQVEAAVEKMRIKNPGVQILVEWA</sequence>
<feature type="region of interest" description="Disordered" evidence="1">
    <location>
        <begin position="266"/>
        <end position="285"/>
    </location>
</feature>
<proteinExistence type="predicted"/>
<gene>
    <name evidence="2" type="ORF">U3653_32040</name>
</gene>
<dbReference type="RefSeq" id="WP_195083207.1">
    <property type="nucleotide sequence ID" value="NZ_JAYESH010000024.1"/>
</dbReference>
<dbReference type="Proteomes" id="UP001348098">
    <property type="component" value="Unassembled WGS sequence"/>
</dbReference>
<keyword evidence="3" id="KW-1185">Reference proteome</keyword>
<evidence type="ECO:0000313" key="3">
    <source>
        <dbReference type="Proteomes" id="UP001348098"/>
    </source>
</evidence>
<dbReference type="EMBL" id="JAYKYQ010000021">
    <property type="protein sequence ID" value="MEB3514677.1"/>
    <property type="molecule type" value="Genomic_DNA"/>
</dbReference>
<organism evidence="2 3">
    <name type="scientific">Nocardia implantans</name>
    <dbReference type="NCBI Taxonomy" id="3108168"/>
    <lineage>
        <taxon>Bacteria</taxon>
        <taxon>Bacillati</taxon>
        <taxon>Actinomycetota</taxon>
        <taxon>Actinomycetes</taxon>
        <taxon>Mycobacteriales</taxon>
        <taxon>Nocardiaceae</taxon>
        <taxon>Nocardia</taxon>
    </lineage>
</organism>
<comment type="caution">
    <text evidence="2">The sequence shown here is derived from an EMBL/GenBank/DDBJ whole genome shotgun (WGS) entry which is preliminary data.</text>
</comment>
<name>A0ABU6B4I8_9NOCA</name>